<dbReference type="SMART" id="SM00495">
    <property type="entry name" value="ChtBD3"/>
    <property type="match status" value="1"/>
</dbReference>
<dbReference type="InterPro" id="IPR006311">
    <property type="entry name" value="TAT_signal"/>
</dbReference>
<feature type="compositionally biased region" description="Low complexity" evidence="2">
    <location>
        <begin position="366"/>
        <end position="384"/>
    </location>
</feature>
<proteinExistence type="predicted"/>
<dbReference type="PANTHER" id="PTHR42976">
    <property type="entry name" value="BIFUNCTIONAL CHITINASE/LYSOZYME-RELATED"/>
    <property type="match status" value="1"/>
</dbReference>
<protein>
    <submittedName>
        <fullName evidence="5">Chitinase</fullName>
        <ecNumber evidence="5">3.2.1.14</ecNumber>
    </submittedName>
</protein>
<dbReference type="Gene3D" id="2.10.10.20">
    <property type="entry name" value="Carbohydrate-binding module superfamily 5/12"/>
    <property type="match status" value="1"/>
</dbReference>
<dbReference type="Pfam" id="PF02839">
    <property type="entry name" value="CBM_5_12"/>
    <property type="match status" value="1"/>
</dbReference>
<dbReference type="InterPro" id="IPR036573">
    <property type="entry name" value="CBM_sf_5/12"/>
</dbReference>
<dbReference type="InterPro" id="IPR003610">
    <property type="entry name" value="CBM5/12"/>
</dbReference>
<evidence type="ECO:0000313" key="6">
    <source>
        <dbReference type="Proteomes" id="UP001206483"/>
    </source>
</evidence>
<dbReference type="EC" id="3.2.1.14" evidence="5"/>
<evidence type="ECO:0000256" key="1">
    <source>
        <dbReference type="ARBA" id="ARBA00022801"/>
    </source>
</evidence>
<dbReference type="EMBL" id="JAMZDX010000004">
    <property type="protein sequence ID" value="MCP2311011.1"/>
    <property type="molecule type" value="Genomic_DNA"/>
</dbReference>
<dbReference type="CDD" id="cd12215">
    <property type="entry name" value="ChiC_BD"/>
    <property type="match status" value="1"/>
</dbReference>
<dbReference type="Gene3D" id="3.20.20.80">
    <property type="entry name" value="Glycosidases"/>
    <property type="match status" value="1"/>
</dbReference>
<dbReference type="InterPro" id="IPR017853">
    <property type="entry name" value="GH"/>
</dbReference>
<keyword evidence="5" id="KW-0326">Glycosidase</keyword>
<comment type="caution">
    <text evidence="5">The sequence shown here is derived from an EMBL/GenBank/DDBJ whole genome shotgun (WGS) entry which is preliminary data.</text>
</comment>
<evidence type="ECO:0000259" key="4">
    <source>
        <dbReference type="SMART" id="SM00495"/>
    </source>
</evidence>
<keyword evidence="6" id="KW-1185">Reference proteome</keyword>
<dbReference type="Proteomes" id="UP001206483">
    <property type="component" value="Unassembled WGS sequence"/>
</dbReference>
<dbReference type="PANTHER" id="PTHR42976:SF1">
    <property type="entry name" value="GH18 DOMAIN-CONTAINING PROTEIN-RELATED"/>
    <property type="match status" value="1"/>
</dbReference>
<evidence type="ECO:0000256" key="2">
    <source>
        <dbReference type="SAM" id="MobiDB-lite"/>
    </source>
</evidence>
<dbReference type="SUPFAM" id="SSF51445">
    <property type="entry name" value="(Trans)glycosidases"/>
    <property type="match status" value="1"/>
</dbReference>
<organism evidence="5 6">
    <name type="scientific">Kitasatospora paracochleata</name>
    <dbReference type="NCBI Taxonomy" id="58354"/>
    <lineage>
        <taxon>Bacteria</taxon>
        <taxon>Bacillati</taxon>
        <taxon>Actinomycetota</taxon>
        <taxon>Actinomycetes</taxon>
        <taxon>Kitasatosporales</taxon>
        <taxon>Streptomycetaceae</taxon>
        <taxon>Kitasatospora</taxon>
    </lineage>
</organism>
<feature type="domain" description="Chitin-binding type-3" evidence="4">
    <location>
        <begin position="392"/>
        <end position="437"/>
    </location>
</feature>
<name>A0ABT1J1P9_9ACTN</name>
<feature type="chain" id="PRO_5046821158" evidence="3">
    <location>
        <begin position="39"/>
        <end position="440"/>
    </location>
</feature>
<reference evidence="5 6" key="1">
    <citation type="submission" date="2022-06" db="EMBL/GenBank/DDBJ databases">
        <title>Sequencing the genomes of 1000 actinobacteria strains.</title>
        <authorList>
            <person name="Klenk H.-P."/>
        </authorList>
    </citation>
    <scope>NUCLEOTIDE SEQUENCE [LARGE SCALE GENOMIC DNA]</scope>
    <source>
        <strain evidence="5 6">DSM 41656</strain>
    </source>
</reference>
<feature type="signal peptide" evidence="3">
    <location>
        <begin position="1"/>
        <end position="38"/>
    </location>
</feature>
<sequence length="440" mass="46450">MERAPLHSPTPGRHRRRRGAVAAAAIAALGLAAAGATAALSGGDALASASAPAASSGLGSNWYASAPYLMPEDNNLPDPAAVMDATGQKAFQLAFILDQGGCTPAWGGTSPIDTDTTMPTVIQKIRTKGGDVSVSVGGYGGTKLGQTCGTPEATAAGYQKVITKYNLKALDFDLEEPEYENTAAIHNEIGAAKILQHNNPGLYISITTAGTNAGTGWFGTQMLNEAKTQGFTPDNYSIMPFDGGFNSATAQTDALTKFNQILQTTFGWNETTAYAHEGVSLMNGRTDAAEYFRQNDFQTLLDYATTHKLARYTYWSVNRDRQCTGTVDPGLSGSCSSVTQNDWDFTKYTVKFAGATPPTTPPTTQPPTSSASPTSSTSPSSSPTGKPGTCTQPAWSASTVYTNGNKVSYQGHNYHAKWWTQNEIPTNSGQWGVWADDGPC</sequence>
<feature type="region of interest" description="Disordered" evidence="2">
    <location>
        <begin position="354"/>
        <end position="391"/>
    </location>
</feature>
<dbReference type="RefSeq" id="WP_253799659.1">
    <property type="nucleotide sequence ID" value="NZ_JAMZDX010000004.1"/>
</dbReference>
<evidence type="ECO:0000313" key="5">
    <source>
        <dbReference type="EMBL" id="MCP2311011.1"/>
    </source>
</evidence>
<dbReference type="SUPFAM" id="SSF51055">
    <property type="entry name" value="Carbohydrate binding domain"/>
    <property type="match status" value="1"/>
</dbReference>
<accession>A0ABT1J1P9</accession>
<gene>
    <name evidence="5" type="ORF">FHR36_004174</name>
</gene>
<dbReference type="GO" id="GO:0008843">
    <property type="term" value="F:endochitinase activity"/>
    <property type="evidence" value="ECO:0007669"/>
    <property type="project" value="UniProtKB-EC"/>
</dbReference>
<keyword evidence="1 5" id="KW-0378">Hydrolase</keyword>
<evidence type="ECO:0000256" key="3">
    <source>
        <dbReference type="SAM" id="SignalP"/>
    </source>
</evidence>
<dbReference type="InterPro" id="IPR052750">
    <property type="entry name" value="GH18_Chitinase"/>
</dbReference>
<keyword evidence="3" id="KW-0732">Signal</keyword>
<dbReference type="PROSITE" id="PS51318">
    <property type="entry name" value="TAT"/>
    <property type="match status" value="1"/>
</dbReference>